<organism evidence="2 3">
    <name type="scientific">Letharia columbiana</name>
    <dbReference type="NCBI Taxonomy" id="112416"/>
    <lineage>
        <taxon>Eukaryota</taxon>
        <taxon>Fungi</taxon>
        <taxon>Dikarya</taxon>
        <taxon>Ascomycota</taxon>
        <taxon>Pezizomycotina</taxon>
        <taxon>Lecanoromycetes</taxon>
        <taxon>OSLEUM clade</taxon>
        <taxon>Lecanoromycetidae</taxon>
        <taxon>Lecanorales</taxon>
        <taxon>Lecanorineae</taxon>
        <taxon>Parmeliaceae</taxon>
        <taxon>Letharia</taxon>
    </lineage>
</organism>
<evidence type="ECO:0000313" key="3">
    <source>
        <dbReference type="Proteomes" id="UP000578531"/>
    </source>
</evidence>
<keyword evidence="3" id="KW-1185">Reference proteome</keyword>
<feature type="region of interest" description="Disordered" evidence="1">
    <location>
        <begin position="1"/>
        <end position="41"/>
    </location>
</feature>
<dbReference type="EMBL" id="JACCJC010000065">
    <property type="protein sequence ID" value="KAF6230740.1"/>
    <property type="molecule type" value="Genomic_DNA"/>
</dbReference>
<dbReference type="AlphaFoldDB" id="A0A8H6FLH9"/>
<dbReference type="RefSeq" id="XP_037160208.1">
    <property type="nucleotide sequence ID" value="XM_037312976.1"/>
</dbReference>
<gene>
    <name evidence="2" type="ORF">HO173_011092</name>
</gene>
<comment type="caution">
    <text evidence="2">The sequence shown here is derived from an EMBL/GenBank/DDBJ whole genome shotgun (WGS) entry which is preliminary data.</text>
</comment>
<dbReference type="GeneID" id="59292738"/>
<evidence type="ECO:0000256" key="1">
    <source>
        <dbReference type="SAM" id="MobiDB-lite"/>
    </source>
</evidence>
<name>A0A8H6FLH9_9LECA</name>
<proteinExistence type="predicted"/>
<sequence>MLRRRGKQKFQYKASRAPTKKTEAIAVGQKRKQSESSGDINNISINISLGNDFQELLGGVNPSDSQSPAKKAETGPS</sequence>
<reference evidence="2 3" key="1">
    <citation type="journal article" date="2020" name="Genomics">
        <title>Complete, high-quality genomes from long-read metagenomic sequencing of two wolf lichen thalli reveals enigmatic genome architecture.</title>
        <authorList>
            <person name="McKenzie S.K."/>
            <person name="Walston R.F."/>
            <person name="Allen J.L."/>
        </authorList>
    </citation>
    <scope>NUCLEOTIDE SEQUENCE [LARGE SCALE GENOMIC DNA]</scope>
    <source>
        <strain evidence="2">WasteWater2</strain>
    </source>
</reference>
<evidence type="ECO:0000313" key="2">
    <source>
        <dbReference type="EMBL" id="KAF6230740.1"/>
    </source>
</evidence>
<accession>A0A8H6FLH9</accession>
<feature type="region of interest" description="Disordered" evidence="1">
    <location>
        <begin position="56"/>
        <end position="77"/>
    </location>
</feature>
<feature type="compositionally biased region" description="Basic residues" evidence="1">
    <location>
        <begin position="1"/>
        <end position="10"/>
    </location>
</feature>
<dbReference type="Proteomes" id="UP000578531">
    <property type="component" value="Unassembled WGS sequence"/>
</dbReference>
<protein>
    <submittedName>
        <fullName evidence="2">Uncharacterized protein</fullName>
    </submittedName>
</protein>